<feature type="signal peptide" evidence="2">
    <location>
        <begin position="1"/>
        <end position="31"/>
    </location>
</feature>
<sequence length="95" mass="9169">MTKRQRIIVGSSVAIMAAVAGGLAIGLPAQASSVSTTNTVSTTGAVEDGTADGETADDQGIEDGTADGETADDQGIEDGTADGETADDTPATPAG</sequence>
<evidence type="ECO:0000256" key="2">
    <source>
        <dbReference type="SAM" id="SignalP"/>
    </source>
</evidence>
<proteinExistence type="predicted"/>
<dbReference type="EMBL" id="SSSM01000001">
    <property type="protein sequence ID" value="THG32837.1"/>
    <property type="molecule type" value="Genomic_DNA"/>
</dbReference>
<keyword evidence="4" id="KW-1185">Reference proteome</keyword>
<name>A0A4V3WTQ2_9MICO</name>
<keyword evidence="2" id="KW-0732">Signal</keyword>
<evidence type="ECO:0000313" key="3">
    <source>
        <dbReference type="EMBL" id="THG32837.1"/>
    </source>
</evidence>
<feature type="chain" id="PRO_5020407553" evidence="2">
    <location>
        <begin position="32"/>
        <end position="95"/>
    </location>
</feature>
<gene>
    <name evidence="3" type="ORF">E6C64_00180</name>
</gene>
<comment type="caution">
    <text evidence="3">The sequence shown here is derived from an EMBL/GenBank/DDBJ whole genome shotgun (WGS) entry which is preliminary data.</text>
</comment>
<evidence type="ECO:0000256" key="1">
    <source>
        <dbReference type="SAM" id="MobiDB-lite"/>
    </source>
</evidence>
<evidence type="ECO:0000313" key="4">
    <source>
        <dbReference type="Proteomes" id="UP000309133"/>
    </source>
</evidence>
<reference evidence="3 4" key="1">
    <citation type="submission" date="2019-04" db="EMBL/GenBank/DDBJ databases">
        <authorList>
            <person name="Jiang L."/>
        </authorList>
    </citation>
    <scope>NUCLEOTIDE SEQUENCE [LARGE SCALE GENOMIC DNA]</scope>
    <source>
        <strain evidence="3 4">YIM 131853</strain>
    </source>
</reference>
<dbReference type="Proteomes" id="UP000309133">
    <property type="component" value="Unassembled WGS sequence"/>
</dbReference>
<protein>
    <submittedName>
        <fullName evidence="3">Uncharacterized protein</fullName>
    </submittedName>
</protein>
<organism evidence="3 4">
    <name type="scientific">Naasia lichenicola</name>
    <dbReference type="NCBI Taxonomy" id="2565933"/>
    <lineage>
        <taxon>Bacteria</taxon>
        <taxon>Bacillati</taxon>
        <taxon>Actinomycetota</taxon>
        <taxon>Actinomycetes</taxon>
        <taxon>Micrococcales</taxon>
        <taxon>Microbacteriaceae</taxon>
        <taxon>Naasia</taxon>
    </lineage>
</organism>
<feature type="region of interest" description="Disordered" evidence="1">
    <location>
        <begin position="30"/>
        <end position="95"/>
    </location>
</feature>
<dbReference type="RefSeq" id="WP_136425618.1">
    <property type="nucleotide sequence ID" value="NZ_SSSM01000001.1"/>
</dbReference>
<feature type="compositionally biased region" description="Acidic residues" evidence="1">
    <location>
        <begin position="49"/>
        <end position="87"/>
    </location>
</feature>
<accession>A0A4V3WTQ2</accession>
<dbReference type="AlphaFoldDB" id="A0A4V3WTQ2"/>
<feature type="compositionally biased region" description="Low complexity" evidence="1">
    <location>
        <begin position="32"/>
        <end position="43"/>
    </location>
</feature>